<evidence type="ECO:0000259" key="4">
    <source>
        <dbReference type="SMART" id="SM00861"/>
    </source>
</evidence>
<gene>
    <name evidence="5" type="ORF">KDA10_00690</name>
</gene>
<sequence length="316" mass="34051">MHGLNPSLKSTKKAFGESLLALGKEDENVVVLCADLNSSTKTDDFAKNFPDRFFQVGIAEQNMAGIAAGLAACGKKVFITSFAAFSPMRNLDQIRVSICFSDLPVIMVGAYAGLSPSADGATAQELEDIAIMRTLPNTVVLSPVDYEQTKKATEASVTLSKPVYMRLCREDTPEITTASTPFDVKKAQTLIEGDDLTIVCTGPICHEAIIATKKLTENGIKPEVINVHTIKPFDKTLLLQSATKTRLVITVEEHQQSGGLGGAVAEILSEEMPTKVLRIGTRDTFGESGTYAQLKNKYGVDSEAIYSLAVNNINKK</sequence>
<dbReference type="SMART" id="SM00861">
    <property type="entry name" value="Transket_pyr"/>
    <property type="match status" value="1"/>
</dbReference>
<evidence type="ECO:0000313" key="5">
    <source>
        <dbReference type="EMBL" id="MCA9301869.1"/>
    </source>
</evidence>
<dbReference type="InterPro" id="IPR029061">
    <property type="entry name" value="THDP-binding"/>
</dbReference>
<evidence type="ECO:0000256" key="2">
    <source>
        <dbReference type="ARBA" id="ARBA00007131"/>
    </source>
</evidence>
<dbReference type="CDD" id="cd07033">
    <property type="entry name" value="TPP_PYR_DXS_TK_like"/>
    <property type="match status" value="1"/>
</dbReference>
<dbReference type="InterPro" id="IPR051157">
    <property type="entry name" value="PDH/Transketolase"/>
</dbReference>
<accession>A0A955E0R7</accession>
<organism evidence="5 6">
    <name type="scientific">candidate division WWE3 bacterium</name>
    <dbReference type="NCBI Taxonomy" id="2053526"/>
    <lineage>
        <taxon>Bacteria</taxon>
        <taxon>Katanobacteria</taxon>
    </lineage>
</organism>
<dbReference type="InterPro" id="IPR033248">
    <property type="entry name" value="Transketolase_C"/>
</dbReference>
<name>A0A955E0R7_UNCKA</name>
<dbReference type="EMBL" id="JAGQNY010000002">
    <property type="protein sequence ID" value="MCA9301869.1"/>
    <property type="molecule type" value="Genomic_DNA"/>
</dbReference>
<dbReference type="AlphaFoldDB" id="A0A955E0R7"/>
<evidence type="ECO:0000313" key="6">
    <source>
        <dbReference type="Proteomes" id="UP000714817"/>
    </source>
</evidence>
<reference evidence="5" key="1">
    <citation type="submission" date="2020-04" db="EMBL/GenBank/DDBJ databases">
        <authorList>
            <person name="Zhang T."/>
        </authorList>
    </citation>
    <scope>NUCLEOTIDE SEQUENCE</scope>
    <source>
        <strain evidence="5">HKST-UBA80</strain>
    </source>
</reference>
<comment type="cofactor">
    <cofactor evidence="1">
        <name>thiamine diphosphate</name>
        <dbReference type="ChEBI" id="CHEBI:58937"/>
    </cofactor>
</comment>
<evidence type="ECO:0000256" key="3">
    <source>
        <dbReference type="ARBA" id="ARBA00023052"/>
    </source>
</evidence>
<evidence type="ECO:0000256" key="1">
    <source>
        <dbReference type="ARBA" id="ARBA00001964"/>
    </source>
</evidence>
<dbReference type="Pfam" id="PF02779">
    <property type="entry name" value="Transket_pyr"/>
    <property type="match status" value="1"/>
</dbReference>
<dbReference type="FunFam" id="3.40.50.970:FF:000129">
    <property type="entry name" value="Transketolase"/>
    <property type="match status" value="1"/>
</dbReference>
<dbReference type="InterPro" id="IPR009014">
    <property type="entry name" value="Transketo_C/PFOR_II"/>
</dbReference>
<comment type="caution">
    <text evidence="5">The sequence shown here is derived from an EMBL/GenBank/DDBJ whole genome shotgun (WGS) entry which is preliminary data.</text>
</comment>
<dbReference type="SUPFAM" id="SSF52518">
    <property type="entry name" value="Thiamin diphosphate-binding fold (THDP-binding)"/>
    <property type="match status" value="1"/>
</dbReference>
<dbReference type="Gene3D" id="3.40.50.970">
    <property type="match status" value="1"/>
</dbReference>
<dbReference type="Gene3D" id="3.40.50.920">
    <property type="match status" value="1"/>
</dbReference>
<dbReference type="SUPFAM" id="SSF52922">
    <property type="entry name" value="TK C-terminal domain-like"/>
    <property type="match status" value="1"/>
</dbReference>
<dbReference type="Proteomes" id="UP000714817">
    <property type="component" value="Unassembled WGS sequence"/>
</dbReference>
<protein>
    <submittedName>
        <fullName evidence="5">Transketolase family protein</fullName>
    </submittedName>
</protein>
<reference evidence="5" key="2">
    <citation type="journal article" date="2021" name="Microbiome">
        <title>Successional dynamics and alternative stable states in a saline activated sludge microbial community over 9 years.</title>
        <authorList>
            <person name="Wang Y."/>
            <person name="Ye J."/>
            <person name="Ju F."/>
            <person name="Liu L."/>
            <person name="Boyd J.A."/>
            <person name="Deng Y."/>
            <person name="Parks D.H."/>
            <person name="Jiang X."/>
            <person name="Yin X."/>
            <person name="Woodcroft B.J."/>
            <person name="Tyson G.W."/>
            <person name="Hugenholtz P."/>
            <person name="Polz M.F."/>
            <person name="Zhang T."/>
        </authorList>
    </citation>
    <scope>NUCLEOTIDE SEQUENCE</scope>
    <source>
        <strain evidence="5">HKST-UBA80</strain>
    </source>
</reference>
<dbReference type="PANTHER" id="PTHR43825:SF1">
    <property type="entry name" value="TRANSKETOLASE-LIKE PYRIMIDINE-BINDING DOMAIN-CONTAINING PROTEIN"/>
    <property type="match status" value="1"/>
</dbReference>
<proteinExistence type="inferred from homology"/>
<comment type="similarity">
    <text evidence="2">Belongs to the transketolase family.</text>
</comment>
<dbReference type="InterPro" id="IPR005475">
    <property type="entry name" value="Transketolase-like_Pyr-bd"/>
</dbReference>
<feature type="domain" description="Transketolase-like pyrimidine-binding" evidence="4">
    <location>
        <begin position="9"/>
        <end position="174"/>
    </location>
</feature>
<dbReference type="Pfam" id="PF02780">
    <property type="entry name" value="Transketolase_C"/>
    <property type="match status" value="1"/>
</dbReference>
<keyword evidence="3" id="KW-0786">Thiamine pyrophosphate</keyword>
<dbReference type="PANTHER" id="PTHR43825">
    <property type="entry name" value="PYRUVATE DEHYDROGENASE E1 COMPONENT"/>
    <property type="match status" value="1"/>
</dbReference>